<dbReference type="PROSITE" id="PS00688">
    <property type="entry name" value="SIGMA54_INTERACT_3"/>
    <property type="match status" value="1"/>
</dbReference>
<evidence type="ECO:0000256" key="3">
    <source>
        <dbReference type="ARBA" id="ARBA00023015"/>
    </source>
</evidence>
<keyword evidence="2" id="KW-0067">ATP-binding</keyword>
<dbReference type="SMART" id="SM00065">
    <property type="entry name" value="GAF"/>
    <property type="match status" value="1"/>
</dbReference>
<dbReference type="Pfam" id="PF25601">
    <property type="entry name" value="AAA_lid_14"/>
    <property type="match status" value="1"/>
</dbReference>
<evidence type="ECO:0000313" key="8">
    <source>
        <dbReference type="Proteomes" id="UP001447008"/>
    </source>
</evidence>
<comment type="caution">
    <text evidence="7">The sequence shown here is derived from an EMBL/GenBank/DDBJ whole genome shotgun (WGS) entry which is preliminary data.</text>
</comment>
<dbReference type="PANTHER" id="PTHR32071:SF35">
    <property type="entry name" value="ANAEROBIC NITRIC OXIDE REDUCTASE TRANSCRIPTION REGULATOR NORR"/>
    <property type="match status" value="1"/>
</dbReference>
<dbReference type="NCBIfam" id="NF003451">
    <property type="entry name" value="PRK05022.1"/>
    <property type="match status" value="1"/>
</dbReference>
<evidence type="ECO:0000256" key="4">
    <source>
        <dbReference type="ARBA" id="ARBA00023125"/>
    </source>
</evidence>
<evidence type="ECO:0000256" key="1">
    <source>
        <dbReference type="ARBA" id="ARBA00022741"/>
    </source>
</evidence>
<evidence type="ECO:0000256" key="2">
    <source>
        <dbReference type="ARBA" id="ARBA00022840"/>
    </source>
</evidence>
<dbReference type="PRINTS" id="PR01590">
    <property type="entry name" value="HTHFIS"/>
</dbReference>
<dbReference type="InterPro" id="IPR003593">
    <property type="entry name" value="AAA+_ATPase"/>
</dbReference>
<dbReference type="CDD" id="cd00009">
    <property type="entry name" value="AAA"/>
    <property type="match status" value="1"/>
</dbReference>
<dbReference type="SUPFAM" id="SSF46689">
    <property type="entry name" value="Homeodomain-like"/>
    <property type="match status" value="1"/>
</dbReference>
<keyword evidence="4" id="KW-0238">DNA-binding</keyword>
<dbReference type="Proteomes" id="UP001447008">
    <property type="component" value="Unassembled WGS sequence"/>
</dbReference>
<evidence type="ECO:0000256" key="5">
    <source>
        <dbReference type="ARBA" id="ARBA00023163"/>
    </source>
</evidence>
<dbReference type="InterPro" id="IPR025944">
    <property type="entry name" value="Sigma_54_int_dom_CS"/>
</dbReference>
<protein>
    <submittedName>
        <fullName evidence="7">Nitric oxide reductase transcriptional regulator NorR</fullName>
    </submittedName>
</protein>
<organism evidence="7 8">
    <name type="scientific">Pseudoalteromonas qingdaonensis</name>
    <dbReference type="NCBI Taxonomy" id="3131913"/>
    <lineage>
        <taxon>Bacteria</taxon>
        <taxon>Pseudomonadati</taxon>
        <taxon>Pseudomonadota</taxon>
        <taxon>Gammaproteobacteria</taxon>
        <taxon>Alteromonadales</taxon>
        <taxon>Pseudoalteromonadaceae</taxon>
        <taxon>Pseudoalteromonas</taxon>
    </lineage>
</organism>
<evidence type="ECO:0000259" key="6">
    <source>
        <dbReference type="PROSITE" id="PS50045"/>
    </source>
</evidence>
<name>A0ABU9N2X5_9GAMM</name>
<dbReference type="RefSeq" id="WP_342679228.1">
    <property type="nucleotide sequence ID" value="NZ_JBCGCU010000013.1"/>
</dbReference>
<keyword evidence="8" id="KW-1185">Reference proteome</keyword>
<keyword evidence="1" id="KW-0547">Nucleotide-binding</keyword>
<evidence type="ECO:0000313" key="7">
    <source>
        <dbReference type="EMBL" id="MEM0516048.1"/>
    </source>
</evidence>
<reference evidence="7 8" key="1">
    <citation type="submission" date="2024-03" db="EMBL/GenBank/DDBJ databases">
        <title>Pseudoalteromonas qingdaonensis sp. nov., isolated from the intestines of marine benthic organisms.</title>
        <authorList>
            <person name="Lin X."/>
            <person name="Fang S."/>
            <person name="Hu X."/>
        </authorList>
    </citation>
    <scope>NUCLEOTIDE SEQUENCE [LARGE SCALE GENOMIC DNA]</scope>
    <source>
        <strain evidence="7 8">YIC-827</strain>
    </source>
</reference>
<dbReference type="InterPro" id="IPR025662">
    <property type="entry name" value="Sigma_54_int_dom_ATP-bd_1"/>
</dbReference>
<dbReference type="PROSITE" id="PS50045">
    <property type="entry name" value="SIGMA54_INTERACT_4"/>
    <property type="match status" value="1"/>
</dbReference>
<dbReference type="SUPFAM" id="SSF52540">
    <property type="entry name" value="P-loop containing nucleoside triphosphate hydrolases"/>
    <property type="match status" value="1"/>
</dbReference>
<dbReference type="InterPro" id="IPR025943">
    <property type="entry name" value="Sigma_54_int_dom_ATP-bd_2"/>
</dbReference>
<dbReference type="InterPro" id="IPR027417">
    <property type="entry name" value="P-loop_NTPase"/>
</dbReference>
<dbReference type="InterPro" id="IPR029016">
    <property type="entry name" value="GAF-like_dom_sf"/>
</dbReference>
<dbReference type="Gene3D" id="1.10.10.60">
    <property type="entry name" value="Homeodomain-like"/>
    <property type="match status" value="1"/>
</dbReference>
<dbReference type="Gene3D" id="3.30.450.40">
    <property type="match status" value="1"/>
</dbReference>
<dbReference type="PROSITE" id="PS00675">
    <property type="entry name" value="SIGMA54_INTERACT_1"/>
    <property type="match status" value="1"/>
</dbReference>
<dbReference type="SUPFAM" id="SSF55781">
    <property type="entry name" value="GAF domain-like"/>
    <property type="match status" value="1"/>
</dbReference>
<dbReference type="InterPro" id="IPR009057">
    <property type="entry name" value="Homeodomain-like_sf"/>
</dbReference>
<dbReference type="Pfam" id="PF01590">
    <property type="entry name" value="GAF"/>
    <property type="match status" value="1"/>
</dbReference>
<dbReference type="InterPro" id="IPR003018">
    <property type="entry name" value="GAF"/>
</dbReference>
<keyword evidence="3" id="KW-0805">Transcription regulation</keyword>
<dbReference type="PANTHER" id="PTHR32071">
    <property type="entry name" value="TRANSCRIPTIONAL REGULATORY PROTEIN"/>
    <property type="match status" value="1"/>
</dbReference>
<dbReference type="EMBL" id="JBCGCU010000013">
    <property type="protein sequence ID" value="MEM0516048.1"/>
    <property type="molecule type" value="Genomic_DNA"/>
</dbReference>
<dbReference type="Gene3D" id="3.40.50.300">
    <property type="entry name" value="P-loop containing nucleotide triphosphate hydrolases"/>
    <property type="match status" value="1"/>
</dbReference>
<accession>A0ABU9N2X5</accession>
<proteinExistence type="predicted"/>
<gene>
    <name evidence="7" type="primary">norR</name>
    <name evidence="7" type="ORF">WCN91_11590</name>
</gene>
<dbReference type="Pfam" id="PF02954">
    <property type="entry name" value="HTH_8"/>
    <property type="match status" value="1"/>
</dbReference>
<keyword evidence="5" id="KW-0804">Transcription</keyword>
<dbReference type="SMART" id="SM00382">
    <property type="entry name" value="AAA"/>
    <property type="match status" value="1"/>
</dbReference>
<sequence>MNNPTDNQLLELSLELAQSVSSKQRFDGLLTAVRKFITCDAIVLLVLKGDYLQPLALQGLRRGTMGRQFVIAEHPRFLAVCQSMQAVRFEADSNLPDPYDGLVLATDGDLPIHACMGIPLYFEQQLIGVLTLDSLTPEVFDSLSQRTLALIASMASISLHTALALDLLETNIKHSKEVMRVLNEPGSQGQQSNLVGQSAAMEKLKSEIALVAPSNYSILIQGESGTGKELVAHSIHQQSTRSDEAIIHVNCAALPENLIESELFGHAKGAFTGAAQKRAGKFLIANGGTIFLDEVGELPLAVQSKLLRVLQSNEIQPLGYDSTVHVDVRVIAATNRDLKTEVEQGHFRADLYHRLNVYPVTVPPLREREGDIALLVGFFNERIKRKLGVNQLKVSSELMARLEHYFWPGNVRELEHLLSRAALKACAKVSMQDRHRQIVTLEISDCDELAPEGAEEHAKAPRELALTEQISTEQSLNLRDAVDDYQKALIKQTLHHYQGNWSQAAKHLGVDRANLVRLSKRLGIRVEKVVW</sequence>
<dbReference type="InterPro" id="IPR002078">
    <property type="entry name" value="Sigma_54_int"/>
</dbReference>
<dbReference type="InterPro" id="IPR058031">
    <property type="entry name" value="AAA_lid_NorR"/>
</dbReference>
<feature type="domain" description="Sigma-54 factor interaction" evidence="6">
    <location>
        <begin position="194"/>
        <end position="423"/>
    </location>
</feature>
<dbReference type="Gene3D" id="1.10.8.60">
    <property type="match status" value="1"/>
</dbReference>
<dbReference type="PROSITE" id="PS00676">
    <property type="entry name" value="SIGMA54_INTERACT_2"/>
    <property type="match status" value="1"/>
</dbReference>
<dbReference type="InterPro" id="IPR002197">
    <property type="entry name" value="HTH_Fis"/>
</dbReference>
<dbReference type="Pfam" id="PF00158">
    <property type="entry name" value="Sigma54_activat"/>
    <property type="match status" value="1"/>
</dbReference>